<dbReference type="PROSITE" id="PS00211">
    <property type="entry name" value="ABC_TRANSPORTER_1"/>
    <property type="match status" value="1"/>
</dbReference>
<dbReference type="EMBL" id="LAZR01002806">
    <property type="protein sequence ID" value="KKN25390.1"/>
    <property type="molecule type" value="Genomic_DNA"/>
</dbReference>
<dbReference type="InterPro" id="IPR003439">
    <property type="entry name" value="ABC_transporter-like_ATP-bd"/>
</dbReference>
<comment type="similarity">
    <text evidence="1">Belongs to the ABC transporter superfamily.</text>
</comment>
<dbReference type="InterPro" id="IPR027417">
    <property type="entry name" value="P-loop_NTPase"/>
</dbReference>
<evidence type="ECO:0000256" key="1">
    <source>
        <dbReference type="ARBA" id="ARBA00005417"/>
    </source>
</evidence>
<dbReference type="AlphaFoldDB" id="A0A0F9P0T8"/>
<evidence type="ECO:0000256" key="2">
    <source>
        <dbReference type="ARBA" id="ARBA00022448"/>
    </source>
</evidence>
<evidence type="ECO:0000256" key="3">
    <source>
        <dbReference type="ARBA" id="ARBA00022741"/>
    </source>
</evidence>
<name>A0A0F9P0T8_9ZZZZ</name>
<feature type="domain" description="ABC transporter" evidence="5">
    <location>
        <begin position="12"/>
        <end position="248"/>
    </location>
</feature>
<dbReference type="Gene3D" id="3.40.50.300">
    <property type="entry name" value="P-loop containing nucleotide triphosphate hydrolases"/>
    <property type="match status" value="1"/>
</dbReference>
<sequence>MDLTANDSKTFIDVKDISFNYGPVKVLQDVTFSIQQGDFLAIIGPNGSGKTTLIKIILGLLKSSKGKIRILGKPAEEFDDWHKIGYVPQQVTHIDPFFPASVREVVAMEFLAKKKLPMLAKREEELYIEKALKQVGMEYFKNWRIGSLSGGQQQRVFIARAIVNNPHILFLDEPTTGVDSETQEHFYDMLDTLNKKEGITIVLITHDTGIVNKHVNQVACLNQQLVYHGTHAEFCTSGTFKDMLSGHHLISHRH</sequence>
<dbReference type="GO" id="GO:0016887">
    <property type="term" value="F:ATP hydrolysis activity"/>
    <property type="evidence" value="ECO:0007669"/>
    <property type="project" value="InterPro"/>
</dbReference>
<reference evidence="6" key="1">
    <citation type="journal article" date="2015" name="Nature">
        <title>Complex archaea that bridge the gap between prokaryotes and eukaryotes.</title>
        <authorList>
            <person name="Spang A."/>
            <person name="Saw J.H."/>
            <person name="Jorgensen S.L."/>
            <person name="Zaremba-Niedzwiedzka K."/>
            <person name="Martijn J."/>
            <person name="Lind A.E."/>
            <person name="van Eijk R."/>
            <person name="Schleper C."/>
            <person name="Guy L."/>
            <person name="Ettema T.J."/>
        </authorList>
    </citation>
    <scope>NUCLEOTIDE SEQUENCE</scope>
</reference>
<proteinExistence type="inferred from homology"/>
<dbReference type="Pfam" id="PF00005">
    <property type="entry name" value="ABC_tran"/>
    <property type="match status" value="1"/>
</dbReference>
<dbReference type="GO" id="GO:0005524">
    <property type="term" value="F:ATP binding"/>
    <property type="evidence" value="ECO:0007669"/>
    <property type="project" value="UniProtKB-KW"/>
</dbReference>
<dbReference type="PANTHER" id="PTHR42734:SF17">
    <property type="entry name" value="METAL TRANSPORT SYSTEM ATP-BINDING PROTEIN TM_0124-RELATED"/>
    <property type="match status" value="1"/>
</dbReference>
<dbReference type="InterPro" id="IPR003593">
    <property type="entry name" value="AAA+_ATPase"/>
</dbReference>
<protein>
    <recommendedName>
        <fullName evidence="5">ABC transporter domain-containing protein</fullName>
    </recommendedName>
</protein>
<evidence type="ECO:0000259" key="5">
    <source>
        <dbReference type="PROSITE" id="PS50893"/>
    </source>
</evidence>
<dbReference type="CDD" id="cd03235">
    <property type="entry name" value="ABC_Metallic_Cations"/>
    <property type="match status" value="1"/>
</dbReference>
<dbReference type="SUPFAM" id="SSF52540">
    <property type="entry name" value="P-loop containing nucleoside triphosphate hydrolases"/>
    <property type="match status" value="1"/>
</dbReference>
<dbReference type="PROSITE" id="PS50893">
    <property type="entry name" value="ABC_TRANSPORTER_2"/>
    <property type="match status" value="1"/>
</dbReference>
<organism evidence="6">
    <name type="scientific">marine sediment metagenome</name>
    <dbReference type="NCBI Taxonomy" id="412755"/>
    <lineage>
        <taxon>unclassified sequences</taxon>
        <taxon>metagenomes</taxon>
        <taxon>ecological metagenomes</taxon>
    </lineage>
</organism>
<dbReference type="FunFam" id="3.40.50.300:FF:000134">
    <property type="entry name" value="Iron-enterobactin ABC transporter ATP-binding protein"/>
    <property type="match status" value="1"/>
</dbReference>
<gene>
    <name evidence="6" type="ORF">LCGC14_0885220</name>
</gene>
<keyword evidence="2" id="KW-0813">Transport</keyword>
<dbReference type="SMART" id="SM00382">
    <property type="entry name" value="AAA"/>
    <property type="match status" value="1"/>
</dbReference>
<evidence type="ECO:0000313" key="6">
    <source>
        <dbReference type="EMBL" id="KKN25390.1"/>
    </source>
</evidence>
<dbReference type="InterPro" id="IPR017871">
    <property type="entry name" value="ABC_transporter-like_CS"/>
</dbReference>
<dbReference type="InterPro" id="IPR050153">
    <property type="entry name" value="Metal_Ion_Import_ABC"/>
</dbReference>
<evidence type="ECO:0000256" key="4">
    <source>
        <dbReference type="ARBA" id="ARBA00022840"/>
    </source>
</evidence>
<keyword evidence="3" id="KW-0547">Nucleotide-binding</keyword>
<keyword evidence="4" id="KW-0067">ATP-binding</keyword>
<accession>A0A0F9P0T8</accession>
<dbReference type="PANTHER" id="PTHR42734">
    <property type="entry name" value="METAL TRANSPORT SYSTEM ATP-BINDING PROTEIN TM_0124-RELATED"/>
    <property type="match status" value="1"/>
</dbReference>
<comment type="caution">
    <text evidence="6">The sequence shown here is derived from an EMBL/GenBank/DDBJ whole genome shotgun (WGS) entry which is preliminary data.</text>
</comment>